<evidence type="ECO:0000313" key="2">
    <source>
        <dbReference type="Proteomes" id="UP000617628"/>
    </source>
</evidence>
<accession>A0A934RY30</accession>
<keyword evidence="2" id="KW-1185">Reference proteome</keyword>
<organism evidence="1 2">
    <name type="scientific">Pelagicoccus mobilis</name>
    <dbReference type="NCBI Taxonomy" id="415221"/>
    <lineage>
        <taxon>Bacteria</taxon>
        <taxon>Pseudomonadati</taxon>
        <taxon>Verrucomicrobiota</taxon>
        <taxon>Opitutia</taxon>
        <taxon>Puniceicoccales</taxon>
        <taxon>Pelagicoccaceae</taxon>
        <taxon>Pelagicoccus</taxon>
    </lineage>
</organism>
<comment type="caution">
    <text evidence="1">The sequence shown here is derived from an EMBL/GenBank/DDBJ whole genome shotgun (WGS) entry which is preliminary data.</text>
</comment>
<evidence type="ECO:0008006" key="3">
    <source>
        <dbReference type="Google" id="ProtNLM"/>
    </source>
</evidence>
<protein>
    <recommendedName>
        <fullName evidence="3">Alpha/beta hydrolase</fullName>
    </recommendedName>
</protein>
<dbReference type="PANTHER" id="PTHR37946:SF1">
    <property type="entry name" value="SLL1969 PROTEIN"/>
    <property type="match status" value="1"/>
</dbReference>
<dbReference type="InterPro" id="IPR029058">
    <property type="entry name" value="AB_hydrolase_fold"/>
</dbReference>
<dbReference type="EMBL" id="JAENIL010000036">
    <property type="protein sequence ID" value="MBK1878867.1"/>
    <property type="molecule type" value="Genomic_DNA"/>
</dbReference>
<sequence>MRPMQRFLESSGFDVLNLSYPSTRYSIEDLASRLAKRICEESAKGGPLHFVTHSMGGIVLRQLRRSNADFRIGRCVMLSPPNKGSQVVDCLGRWKLFRWVNGPAGQQLVTGPSGLPERLGAVDYECGVLTGTRSVNWILSLMLPGPNDGKVAVSHAGVEGMASFKTVRATHPFIMRNREAMANTLAFLRTGTFLDGTL</sequence>
<dbReference type="Proteomes" id="UP000617628">
    <property type="component" value="Unassembled WGS sequence"/>
</dbReference>
<gene>
    <name evidence="1" type="ORF">JIN87_18435</name>
</gene>
<proteinExistence type="predicted"/>
<evidence type="ECO:0000313" key="1">
    <source>
        <dbReference type="EMBL" id="MBK1878867.1"/>
    </source>
</evidence>
<dbReference type="Gene3D" id="3.40.50.1820">
    <property type="entry name" value="alpha/beta hydrolase"/>
    <property type="match status" value="1"/>
</dbReference>
<dbReference type="AlphaFoldDB" id="A0A934RY30"/>
<dbReference type="PANTHER" id="PTHR37946">
    <property type="entry name" value="SLL1969 PROTEIN"/>
    <property type="match status" value="1"/>
</dbReference>
<dbReference type="SUPFAM" id="SSF53474">
    <property type="entry name" value="alpha/beta-Hydrolases"/>
    <property type="match status" value="1"/>
</dbReference>
<name>A0A934RY30_9BACT</name>
<reference evidence="1" key="1">
    <citation type="submission" date="2021-01" db="EMBL/GenBank/DDBJ databases">
        <title>Modified the classification status of verrucomicrobia.</title>
        <authorList>
            <person name="Feng X."/>
        </authorList>
    </citation>
    <scope>NUCLEOTIDE SEQUENCE</scope>
    <source>
        <strain evidence="1">KCTC 13126</strain>
    </source>
</reference>